<protein>
    <submittedName>
        <fullName evidence="2">Uncharacterized protein</fullName>
    </submittedName>
</protein>
<dbReference type="AlphaFoldDB" id="F4R439"/>
<dbReference type="GeneID" id="18932762"/>
<evidence type="ECO:0000313" key="2">
    <source>
        <dbReference type="EMBL" id="EGG13059.1"/>
    </source>
</evidence>
<dbReference type="OrthoDB" id="10380723at2759"/>
<dbReference type="Proteomes" id="UP000001072">
    <property type="component" value="Unassembled WGS sequence"/>
</dbReference>
<evidence type="ECO:0000256" key="1">
    <source>
        <dbReference type="SAM" id="MobiDB-lite"/>
    </source>
</evidence>
<dbReference type="InParanoid" id="F4R439"/>
<gene>
    <name evidence="2" type="ORF">MELLADRAFT_76324</name>
</gene>
<dbReference type="EMBL" id="GL883090">
    <property type="protein sequence ID" value="EGG13059.1"/>
    <property type="molecule type" value="Genomic_DNA"/>
</dbReference>
<reference evidence="3" key="1">
    <citation type="journal article" date="2011" name="Proc. Natl. Acad. Sci. U.S.A.">
        <title>Obligate biotrophy features unraveled by the genomic analysis of rust fungi.</title>
        <authorList>
            <person name="Duplessis S."/>
            <person name="Cuomo C.A."/>
            <person name="Lin Y.-C."/>
            <person name="Aerts A."/>
            <person name="Tisserant E."/>
            <person name="Veneault-Fourrey C."/>
            <person name="Joly D.L."/>
            <person name="Hacquard S."/>
            <person name="Amselem J."/>
            <person name="Cantarel B.L."/>
            <person name="Chiu R."/>
            <person name="Coutinho P.M."/>
            <person name="Feau N."/>
            <person name="Field M."/>
            <person name="Frey P."/>
            <person name="Gelhaye E."/>
            <person name="Goldberg J."/>
            <person name="Grabherr M.G."/>
            <person name="Kodira C.D."/>
            <person name="Kohler A."/>
            <person name="Kuees U."/>
            <person name="Lindquist E.A."/>
            <person name="Lucas S.M."/>
            <person name="Mago R."/>
            <person name="Mauceli E."/>
            <person name="Morin E."/>
            <person name="Murat C."/>
            <person name="Pangilinan J.L."/>
            <person name="Park R."/>
            <person name="Pearson M."/>
            <person name="Quesneville H."/>
            <person name="Rouhier N."/>
            <person name="Sakthikumar S."/>
            <person name="Salamov A.A."/>
            <person name="Schmutz J."/>
            <person name="Selles B."/>
            <person name="Shapiro H."/>
            <person name="Tanguay P."/>
            <person name="Tuskan G.A."/>
            <person name="Henrissat B."/>
            <person name="Van de Peer Y."/>
            <person name="Rouze P."/>
            <person name="Ellis J.G."/>
            <person name="Dodds P.N."/>
            <person name="Schein J.E."/>
            <person name="Zhong S."/>
            <person name="Hamelin R.C."/>
            <person name="Grigoriev I.V."/>
            <person name="Szabo L.J."/>
            <person name="Martin F."/>
        </authorList>
    </citation>
    <scope>NUCLEOTIDE SEQUENCE [LARGE SCALE GENOMIC DNA]</scope>
    <source>
        <strain evidence="3">98AG31 / pathotype 3-4-7</strain>
    </source>
</reference>
<feature type="region of interest" description="Disordered" evidence="1">
    <location>
        <begin position="103"/>
        <end position="163"/>
    </location>
</feature>
<dbReference type="VEuPathDB" id="FungiDB:MELLADRAFT_76324"/>
<sequence length="234" mass="25104">MTKMSGVNFENMINSPTSPDFHGLETEDKDVQYESDQDGFFGDFCLMCGIRCLGGHAYCSTYCQQFEVNSSVASTASSIISLGHHSSAIPSLAPLINDSLMALPSPPSTASSASSTSDHPTRPPRSTPRPTSRPPPSPSIKATLAGPSLSDSSVALPVSGPGRHASHALRQALGTLSVLNSESHWEPIRRASVPISSNWLKSLVTSRKENEEPRPKMRSRSESIESISLMTYCI</sequence>
<accession>F4R439</accession>
<organism evidence="3">
    <name type="scientific">Melampsora larici-populina (strain 98AG31 / pathotype 3-4-7)</name>
    <name type="common">Poplar leaf rust fungus</name>
    <dbReference type="NCBI Taxonomy" id="747676"/>
    <lineage>
        <taxon>Eukaryota</taxon>
        <taxon>Fungi</taxon>
        <taxon>Dikarya</taxon>
        <taxon>Basidiomycota</taxon>
        <taxon>Pucciniomycotina</taxon>
        <taxon>Pucciniomycetes</taxon>
        <taxon>Pucciniales</taxon>
        <taxon>Melampsoraceae</taxon>
        <taxon>Melampsora</taxon>
    </lineage>
</organism>
<feature type="compositionally biased region" description="Low complexity" evidence="1">
    <location>
        <begin position="108"/>
        <end position="118"/>
    </location>
</feature>
<keyword evidence="3" id="KW-1185">Reference proteome</keyword>
<dbReference type="HOGENOM" id="CLU_1185227_0_0_1"/>
<name>F4R439_MELLP</name>
<feature type="compositionally biased region" description="Pro residues" evidence="1">
    <location>
        <begin position="123"/>
        <end position="138"/>
    </location>
</feature>
<evidence type="ECO:0000313" key="3">
    <source>
        <dbReference type="Proteomes" id="UP000001072"/>
    </source>
</evidence>
<dbReference type="RefSeq" id="XP_007403997.1">
    <property type="nucleotide sequence ID" value="XM_007403935.1"/>
</dbReference>
<proteinExistence type="predicted"/>
<dbReference type="KEGG" id="mlr:MELLADRAFT_76324"/>